<dbReference type="InterPro" id="IPR011701">
    <property type="entry name" value="MFS"/>
</dbReference>
<keyword evidence="6 7" id="KW-0472">Membrane</keyword>
<gene>
    <name evidence="9" type="ORF">F7O84_01540</name>
</gene>
<feature type="transmembrane region" description="Helical" evidence="7">
    <location>
        <begin position="136"/>
        <end position="158"/>
    </location>
</feature>
<name>A0A7V7QNE6_9FIRM</name>
<sequence length="404" mass="44613">MGVRLKKLNKAKELSFLIMVVLFWFAQYVYIPFQTTYLTSFNITSNFVGAIIGAYGISQLVFRLPVGVLADKIGIHKPFIIIGCFASGGASLVRIFLPSGNGFLFGNLLSGFASAMWISFMVFYTQSFIKEEQQAATCRIVLFNNAGILIGFITSTLIYELVGMRVICILSFLSGMVAGILGLQIKEEKTDFPRVPLKSLLKVCRGKRILVFSLIALIQQGIQLTTTMSFTSTILKELGATSISVGVASIIYMISSVCFSGFASTKCCRKKGPNFWIPIVLISVTIYCILVPRLSAIPLILLLQILPGLSTGILFSYATSEAMKEVPQNKKSTAMGFYQAFYALGMTFFPILTGEMVERYDMQTGYLMLALIAVLGCILSIIYYILAGRFSMQDNRQKNCIPHE</sequence>
<reference evidence="9 10" key="1">
    <citation type="submission" date="2019-09" db="EMBL/GenBank/DDBJ databases">
        <authorList>
            <person name="Valk L.C."/>
        </authorList>
    </citation>
    <scope>NUCLEOTIDE SEQUENCE [LARGE SCALE GENOMIC DNA]</scope>
    <source>
        <strain evidence="9">GalUA</strain>
    </source>
</reference>
<comment type="subcellular location">
    <subcellularLocation>
        <location evidence="1">Cell membrane</location>
        <topology evidence="1">Multi-pass membrane protein</topology>
    </subcellularLocation>
</comment>
<dbReference type="Proteomes" id="UP000461768">
    <property type="component" value="Unassembled WGS sequence"/>
</dbReference>
<feature type="transmembrane region" description="Helical" evidence="7">
    <location>
        <begin position="300"/>
        <end position="320"/>
    </location>
</feature>
<keyword evidence="3" id="KW-1003">Cell membrane</keyword>
<feature type="transmembrane region" description="Helical" evidence="7">
    <location>
        <begin position="78"/>
        <end position="97"/>
    </location>
</feature>
<feature type="transmembrane region" description="Helical" evidence="7">
    <location>
        <begin position="14"/>
        <end position="31"/>
    </location>
</feature>
<dbReference type="Pfam" id="PF07690">
    <property type="entry name" value="MFS_1"/>
    <property type="match status" value="1"/>
</dbReference>
<dbReference type="PROSITE" id="PS50850">
    <property type="entry name" value="MFS"/>
    <property type="match status" value="1"/>
</dbReference>
<keyword evidence="10" id="KW-1185">Reference proteome</keyword>
<dbReference type="OrthoDB" id="9607at2"/>
<feature type="transmembrane region" description="Helical" evidence="7">
    <location>
        <begin position="43"/>
        <end position="66"/>
    </location>
</feature>
<feature type="transmembrane region" description="Helical" evidence="7">
    <location>
        <begin position="164"/>
        <end position="185"/>
    </location>
</feature>
<proteinExistence type="predicted"/>
<feature type="transmembrane region" description="Helical" evidence="7">
    <location>
        <begin position="103"/>
        <end position="124"/>
    </location>
</feature>
<keyword evidence="5 7" id="KW-1133">Transmembrane helix</keyword>
<evidence type="ECO:0000313" key="10">
    <source>
        <dbReference type="Proteomes" id="UP000461768"/>
    </source>
</evidence>
<dbReference type="SUPFAM" id="SSF103473">
    <property type="entry name" value="MFS general substrate transporter"/>
    <property type="match status" value="1"/>
</dbReference>
<dbReference type="GO" id="GO:0022857">
    <property type="term" value="F:transmembrane transporter activity"/>
    <property type="evidence" value="ECO:0007669"/>
    <property type="project" value="InterPro"/>
</dbReference>
<reference evidence="9 10" key="2">
    <citation type="submission" date="2020-02" db="EMBL/GenBank/DDBJ databases">
        <title>Candidatus Galacturonibacter soehngenii shows hetero-acetogenic catabolism of galacturonic acid but lacks a canonical carbon monoxide dehydrogenase/acetyl-CoA synthase complex.</title>
        <authorList>
            <person name="Diender M."/>
            <person name="Stouten G.R."/>
            <person name="Petersen J.F."/>
            <person name="Nielsen P.H."/>
            <person name="Dueholm M.S."/>
            <person name="Pronk J.T."/>
            <person name="Van Loosdrecht M.C.M."/>
        </authorList>
    </citation>
    <scope>NUCLEOTIDE SEQUENCE [LARGE SCALE GENOMIC DNA]</scope>
    <source>
        <strain evidence="9">GalUA</strain>
    </source>
</reference>
<evidence type="ECO:0000259" key="8">
    <source>
        <dbReference type="PROSITE" id="PS50850"/>
    </source>
</evidence>
<keyword evidence="2" id="KW-0813">Transport</keyword>
<evidence type="ECO:0000256" key="4">
    <source>
        <dbReference type="ARBA" id="ARBA00022692"/>
    </source>
</evidence>
<evidence type="ECO:0000256" key="6">
    <source>
        <dbReference type="ARBA" id="ARBA00023136"/>
    </source>
</evidence>
<feature type="transmembrane region" description="Helical" evidence="7">
    <location>
        <begin position="206"/>
        <end position="222"/>
    </location>
</feature>
<feature type="transmembrane region" description="Helical" evidence="7">
    <location>
        <begin position="364"/>
        <end position="386"/>
    </location>
</feature>
<dbReference type="InterPro" id="IPR020846">
    <property type="entry name" value="MFS_dom"/>
</dbReference>
<organism evidence="9 10">
    <name type="scientific">Candidatus Galacturonatibacter soehngenii</name>
    <dbReference type="NCBI Taxonomy" id="2307010"/>
    <lineage>
        <taxon>Bacteria</taxon>
        <taxon>Bacillati</taxon>
        <taxon>Bacillota</taxon>
        <taxon>Clostridia</taxon>
        <taxon>Lachnospirales</taxon>
        <taxon>Lachnospiraceae</taxon>
        <taxon>Candidatus Galacturonatibacter</taxon>
    </lineage>
</organism>
<comment type="caution">
    <text evidence="9">The sequence shown here is derived from an EMBL/GenBank/DDBJ whole genome shotgun (WGS) entry which is preliminary data.</text>
</comment>
<evidence type="ECO:0000256" key="2">
    <source>
        <dbReference type="ARBA" id="ARBA00022448"/>
    </source>
</evidence>
<dbReference type="EMBL" id="WAGX01000003">
    <property type="protein sequence ID" value="KAB1440540.1"/>
    <property type="molecule type" value="Genomic_DNA"/>
</dbReference>
<dbReference type="AlphaFoldDB" id="A0A7V7QNE6"/>
<evidence type="ECO:0000256" key="5">
    <source>
        <dbReference type="ARBA" id="ARBA00022989"/>
    </source>
</evidence>
<dbReference type="Gene3D" id="1.20.1250.20">
    <property type="entry name" value="MFS general substrate transporter like domains"/>
    <property type="match status" value="1"/>
</dbReference>
<feature type="transmembrane region" description="Helical" evidence="7">
    <location>
        <begin position="275"/>
        <end position="294"/>
    </location>
</feature>
<accession>A0A7V7QNE6</accession>
<feature type="domain" description="Major facilitator superfamily (MFS) profile" evidence="8">
    <location>
        <begin position="12"/>
        <end position="388"/>
    </location>
</feature>
<feature type="transmembrane region" description="Helical" evidence="7">
    <location>
        <begin position="332"/>
        <end position="352"/>
    </location>
</feature>
<keyword evidence="4 7" id="KW-0812">Transmembrane</keyword>
<evidence type="ECO:0000256" key="3">
    <source>
        <dbReference type="ARBA" id="ARBA00022475"/>
    </source>
</evidence>
<dbReference type="GO" id="GO:0005886">
    <property type="term" value="C:plasma membrane"/>
    <property type="evidence" value="ECO:0007669"/>
    <property type="project" value="UniProtKB-SubCell"/>
</dbReference>
<protein>
    <submittedName>
        <fullName evidence="9">MFS transporter</fullName>
    </submittedName>
</protein>
<dbReference type="PANTHER" id="PTHR23517">
    <property type="entry name" value="RESISTANCE PROTEIN MDTM, PUTATIVE-RELATED-RELATED"/>
    <property type="match status" value="1"/>
</dbReference>
<evidence type="ECO:0000256" key="7">
    <source>
        <dbReference type="SAM" id="Phobius"/>
    </source>
</evidence>
<dbReference type="CDD" id="cd17490">
    <property type="entry name" value="MFS_YxlH_like"/>
    <property type="match status" value="1"/>
</dbReference>
<dbReference type="InterPro" id="IPR050171">
    <property type="entry name" value="MFS_Transporters"/>
</dbReference>
<evidence type="ECO:0000256" key="1">
    <source>
        <dbReference type="ARBA" id="ARBA00004651"/>
    </source>
</evidence>
<dbReference type="InterPro" id="IPR036259">
    <property type="entry name" value="MFS_trans_sf"/>
</dbReference>
<evidence type="ECO:0000313" key="9">
    <source>
        <dbReference type="EMBL" id="KAB1440540.1"/>
    </source>
</evidence>
<feature type="transmembrane region" description="Helical" evidence="7">
    <location>
        <begin position="242"/>
        <end position="263"/>
    </location>
</feature>